<sequence length="294" mass="33789">MDWDKLKIFHAVAEAGNFTKATYILNLSQSAISRQIQSLEQELKTQLFERHARGLSLTENGEYLFKTAHEVISKLKDVESTLMDKKNKPSGKLTVTTVVSFGTTWLTPRIQEFMKLNPEIEIELIFDDKELDLSTRQADIGIWMRRPKQLNYIQKKLIDINYHIYGSAKYLEQYRHPKNLSELNKHKFISYGRGAPSPVFNPDWALKLGVKDNKKRKPIMKVNSVYGLLLAVQSGVGLAALPDYITTSIPNIIRALPHIEGPKTEAHFVYPQSLKNVARVIAFRNFLYSKIKKW</sequence>
<dbReference type="InterPro" id="IPR005119">
    <property type="entry name" value="LysR_subst-bd"/>
</dbReference>
<dbReference type="Pfam" id="PF00126">
    <property type="entry name" value="HTH_1"/>
    <property type="match status" value="1"/>
</dbReference>
<proteinExistence type="inferred from homology"/>
<dbReference type="Gene3D" id="1.10.10.10">
    <property type="entry name" value="Winged helix-like DNA-binding domain superfamily/Winged helix DNA-binding domain"/>
    <property type="match status" value="1"/>
</dbReference>
<keyword evidence="4" id="KW-0804">Transcription</keyword>
<protein>
    <recommendedName>
        <fullName evidence="5">HTH lysR-type domain-containing protein</fullName>
    </recommendedName>
</protein>
<comment type="similarity">
    <text evidence="1">Belongs to the LysR transcriptional regulatory family.</text>
</comment>
<keyword evidence="2" id="KW-0805">Transcription regulation</keyword>
<gene>
    <name evidence="6" type="ORF">METZ01_LOCUS290950</name>
</gene>
<dbReference type="InterPro" id="IPR058163">
    <property type="entry name" value="LysR-type_TF_proteobact-type"/>
</dbReference>
<dbReference type="InterPro" id="IPR036390">
    <property type="entry name" value="WH_DNA-bd_sf"/>
</dbReference>
<dbReference type="Gene3D" id="3.40.190.290">
    <property type="match status" value="1"/>
</dbReference>
<evidence type="ECO:0000256" key="1">
    <source>
        <dbReference type="ARBA" id="ARBA00009437"/>
    </source>
</evidence>
<dbReference type="GO" id="GO:0003700">
    <property type="term" value="F:DNA-binding transcription factor activity"/>
    <property type="evidence" value="ECO:0007669"/>
    <property type="project" value="InterPro"/>
</dbReference>
<dbReference type="EMBL" id="UINC01088130">
    <property type="protein sequence ID" value="SVC38096.1"/>
    <property type="molecule type" value="Genomic_DNA"/>
</dbReference>
<evidence type="ECO:0000256" key="4">
    <source>
        <dbReference type="ARBA" id="ARBA00023163"/>
    </source>
</evidence>
<dbReference type="InterPro" id="IPR000847">
    <property type="entry name" value="LysR_HTH_N"/>
</dbReference>
<dbReference type="GO" id="GO:0043565">
    <property type="term" value="F:sequence-specific DNA binding"/>
    <property type="evidence" value="ECO:0007669"/>
    <property type="project" value="TreeGrafter"/>
</dbReference>
<dbReference type="PRINTS" id="PR00039">
    <property type="entry name" value="HTHLYSR"/>
</dbReference>
<dbReference type="PANTHER" id="PTHR30537:SF20">
    <property type="entry name" value="TRANSCRIPTIONAL REGULATORY PROTEIN"/>
    <property type="match status" value="1"/>
</dbReference>
<dbReference type="SUPFAM" id="SSF53850">
    <property type="entry name" value="Periplasmic binding protein-like II"/>
    <property type="match status" value="1"/>
</dbReference>
<reference evidence="6" key="1">
    <citation type="submission" date="2018-05" db="EMBL/GenBank/DDBJ databases">
        <authorList>
            <person name="Lanie J.A."/>
            <person name="Ng W.-L."/>
            <person name="Kazmierczak K.M."/>
            <person name="Andrzejewski T.M."/>
            <person name="Davidsen T.M."/>
            <person name="Wayne K.J."/>
            <person name="Tettelin H."/>
            <person name="Glass J.I."/>
            <person name="Rusch D."/>
            <person name="Podicherti R."/>
            <person name="Tsui H.-C.T."/>
            <person name="Winkler M.E."/>
        </authorList>
    </citation>
    <scope>NUCLEOTIDE SEQUENCE</scope>
</reference>
<evidence type="ECO:0000313" key="6">
    <source>
        <dbReference type="EMBL" id="SVC38096.1"/>
    </source>
</evidence>
<dbReference type="AlphaFoldDB" id="A0A382LNG3"/>
<evidence type="ECO:0000259" key="5">
    <source>
        <dbReference type="PROSITE" id="PS50931"/>
    </source>
</evidence>
<name>A0A382LNG3_9ZZZZ</name>
<dbReference type="Pfam" id="PF03466">
    <property type="entry name" value="LysR_substrate"/>
    <property type="match status" value="1"/>
</dbReference>
<organism evidence="6">
    <name type="scientific">marine metagenome</name>
    <dbReference type="NCBI Taxonomy" id="408172"/>
    <lineage>
        <taxon>unclassified sequences</taxon>
        <taxon>metagenomes</taxon>
        <taxon>ecological metagenomes</taxon>
    </lineage>
</organism>
<feature type="domain" description="HTH lysR-type" evidence="5">
    <location>
        <begin position="1"/>
        <end position="58"/>
    </location>
</feature>
<dbReference type="PANTHER" id="PTHR30537">
    <property type="entry name" value="HTH-TYPE TRANSCRIPTIONAL REGULATOR"/>
    <property type="match status" value="1"/>
</dbReference>
<feature type="non-terminal residue" evidence="6">
    <location>
        <position position="294"/>
    </location>
</feature>
<dbReference type="GO" id="GO:0006351">
    <property type="term" value="P:DNA-templated transcription"/>
    <property type="evidence" value="ECO:0007669"/>
    <property type="project" value="TreeGrafter"/>
</dbReference>
<evidence type="ECO:0000256" key="3">
    <source>
        <dbReference type="ARBA" id="ARBA00023125"/>
    </source>
</evidence>
<keyword evidence="3" id="KW-0238">DNA-binding</keyword>
<dbReference type="PROSITE" id="PS50931">
    <property type="entry name" value="HTH_LYSR"/>
    <property type="match status" value="1"/>
</dbReference>
<accession>A0A382LNG3</accession>
<dbReference type="SUPFAM" id="SSF46785">
    <property type="entry name" value="Winged helix' DNA-binding domain"/>
    <property type="match status" value="1"/>
</dbReference>
<evidence type="ECO:0000256" key="2">
    <source>
        <dbReference type="ARBA" id="ARBA00023015"/>
    </source>
</evidence>
<dbReference type="FunFam" id="1.10.10.10:FF:000001">
    <property type="entry name" value="LysR family transcriptional regulator"/>
    <property type="match status" value="1"/>
</dbReference>
<dbReference type="InterPro" id="IPR036388">
    <property type="entry name" value="WH-like_DNA-bd_sf"/>
</dbReference>